<dbReference type="PANTHER" id="PTHR11575:SF6">
    <property type="entry name" value="2',3'-CYCLIC-NUCLEOTIDE 2'-PHOSPHODIESTERASE_3'-NUCLEOTIDASE"/>
    <property type="match status" value="1"/>
</dbReference>
<comment type="catalytic activity">
    <reaction evidence="2">
        <text>a nucleoside 2',3'-cyclic phosphate + H2O = a nucleoside 3'-phosphate + H(+)</text>
        <dbReference type="Rhea" id="RHEA:19621"/>
        <dbReference type="ChEBI" id="CHEBI:15377"/>
        <dbReference type="ChEBI" id="CHEBI:15378"/>
        <dbReference type="ChEBI" id="CHEBI:66949"/>
        <dbReference type="ChEBI" id="CHEBI:66954"/>
        <dbReference type="EC" id="3.1.4.16"/>
    </reaction>
</comment>
<keyword evidence="7" id="KW-0732">Signal</keyword>
<evidence type="ECO:0000313" key="14">
    <source>
        <dbReference type="EMBL" id="AKQ64725.1"/>
    </source>
</evidence>
<dbReference type="GO" id="GO:0030288">
    <property type="term" value="C:outer membrane-bounded periplasmic space"/>
    <property type="evidence" value="ECO:0007669"/>
    <property type="project" value="TreeGrafter"/>
</dbReference>
<dbReference type="InterPro" id="IPR008334">
    <property type="entry name" value="5'-Nucleotdase_C"/>
</dbReference>
<keyword evidence="9 11" id="KW-0378">Hydrolase</keyword>
<dbReference type="eggNOG" id="COG0737">
    <property type="taxonomic scope" value="Bacteria"/>
</dbReference>
<feature type="domain" description="Calcineurin-like phosphoesterase" evidence="12">
    <location>
        <begin position="68"/>
        <end position="318"/>
    </location>
</feature>
<evidence type="ECO:0000256" key="3">
    <source>
        <dbReference type="ARBA" id="ARBA00001968"/>
    </source>
</evidence>
<dbReference type="AlphaFoldDB" id="A0A0H4WTU6"/>
<dbReference type="InterPro" id="IPR006179">
    <property type="entry name" value="5_nucleotidase/apyrase"/>
</dbReference>
<dbReference type="InterPro" id="IPR004843">
    <property type="entry name" value="Calcineurin-like_PHP"/>
</dbReference>
<dbReference type="Pfam" id="PF00149">
    <property type="entry name" value="Metallophos"/>
    <property type="match status" value="1"/>
</dbReference>
<dbReference type="InterPro" id="IPR041827">
    <property type="entry name" value="CpdB_N"/>
</dbReference>
<dbReference type="CDD" id="cd07410">
    <property type="entry name" value="MPP_CpdB_N"/>
    <property type="match status" value="1"/>
</dbReference>
<gene>
    <name evidence="14" type="ORF">A176_001637</name>
</gene>
<evidence type="ECO:0000256" key="11">
    <source>
        <dbReference type="RuleBase" id="RU362119"/>
    </source>
</evidence>
<comment type="cofactor">
    <cofactor evidence="3">
        <name>a divalent metal cation</name>
        <dbReference type="ChEBI" id="CHEBI:60240"/>
    </cofactor>
</comment>
<reference evidence="14 15" key="1">
    <citation type="journal article" date="2016" name="PLoS ONE">
        <title>Complete Genome Sequence and Comparative Genomics of a Novel Myxobacterium Myxococcus hansupus.</title>
        <authorList>
            <person name="Sharma G."/>
            <person name="Narwani T."/>
            <person name="Subramanian S."/>
        </authorList>
    </citation>
    <scope>NUCLEOTIDE SEQUENCE [LARGE SCALE GENOMIC DNA]</scope>
    <source>
        <strain evidence="15">mixupus</strain>
    </source>
</reference>
<proteinExistence type="inferred from homology"/>
<evidence type="ECO:0000256" key="7">
    <source>
        <dbReference type="ARBA" id="ARBA00022729"/>
    </source>
</evidence>
<dbReference type="GO" id="GO:0009166">
    <property type="term" value="P:nucleotide catabolic process"/>
    <property type="evidence" value="ECO:0007669"/>
    <property type="project" value="InterPro"/>
</dbReference>
<evidence type="ECO:0000259" key="13">
    <source>
        <dbReference type="Pfam" id="PF02872"/>
    </source>
</evidence>
<dbReference type="GO" id="GO:0000166">
    <property type="term" value="F:nucleotide binding"/>
    <property type="evidence" value="ECO:0007669"/>
    <property type="project" value="UniProtKB-KW"/>
</dbReference>
<evidence type="ECO:0000256" key="4">
    <source>
        <dbReference type="ARBA" id="ARBA00004196"/>
    </source>
</evidence>
<evidence type="ECO:0000256" key="2">
    <source>
        <dbReference type="ARBA" id="ARBA00001730"/>
    </source>
</evidence>
<keyword evidence="6" id="KW-0479">Metal-binding</keyword>
<dbReference type="SUPFAM" id="SSF55816">
    <property type="entry name" value="5'-nucleotidase (syn. UDP-sugar hydrolase), C-terminal domain"/>
    <property type="match status" value="1"/>
</dbReference>
<evidence type="ECO:0000256" key="6">
    <source>
        <dbReference type="ARBA" id="ARBA00022723"/>
    </source>
</evidence>
<keyword evidence="10" id="KW-0511">Multifunctional enzyme</keyword>
<dbReference type="EMBL" id="CP012109">
    <property type="protein sequence ID" value="AKQ64725.1"/>
    <property type="molecule type" value="Genomic_DNA"/>
</dbReference>
<evidence type="ECO:0000259" key="12">
    <source>
        <dbReference type="Pfam" id="PF00149"/>
    </source>
</evidence>
<dbReference type="Gene3D" id="3.60.21.10">
    <property type="match status" value="1"/>
</dbReference>
<dbReference type="GO" id="GO:0008254">
    <property type="term" value="F:3'-nucleotidase activity"/>
    <property type="evidence" value="ECO:0007669"/>
    <property type="project" value="UniProtKB-EC"/>
</dbReference>
<dbReference type="PRINTS" id="PR01607">
    <property type="entry name" value="APYRASEFAMLY"/>
</dbReference>
<dbReference type="STRING" id="1297742.A176_001637"/>
<organism evidence="14 15">
    <name type="scientific">Pseudomyxococcus hansupus</name>
    <dbReference type="NCBI Taxonomy" id="1297742"/>
    <lineage>
        <taxon>Bacteria</taxon>
        <taxon>Pseudomonadati</taxon>
        <taxon>Myxococcota</taxon>
        <taxon>Myxococcia</taxon>
        <taxon>Myxococcales</taxon>
        <taxon>Cystobacterineae</taxon>
        <taxon>Myxococcaceae</taxon>
        <taxon>Pseudomyxococcus</taxon>
    </lineage>
</organism>
<dbReference type="Pfam" id="PF02872">
    <property type="entry name" value="5_nucleotid_C"/>
    <property type="match status" value="1"/>
</dbReference>
<evidence type="ECO:0000313" key="15">
    <source>
        <dbReference type="Proteomes" id="UP000009026"/>
    </source>
</evidence>
<comment type="catalytic activity">
    <reaction evidence="1">
        <text>a ribonucleoside 3'-phosphate + H2O = a ribonucleoside + phosphate</text>
        <dbReference type="Rhea" id="RHEA:10144"/>
        <dbReference type="ChEBI" id="CHEBI:13197"/>
        <dbReference type="ChEBI" id="CHEBI:15377"/>
        <dbReference type="ChEBI" id="CHEBI:18254"/>
        <dbReference type="ChEBI" id="CHEBI:43474"/>
        <dbReference type="EC" id="3.1.3.6"/>
    </reaction>
</comment>
<accession>A0A0H4WTU6</accession>
<dbReference type="PATRIC" id="fig|1297742.4.peg.1654"/>
<feature type="domain" description="5'-Nucleotidase C-terminal" evidence="13">
    <location>
        <begin position="399"/>
        <end position="575"/>
    </location>
</feature>
<dbReference type="Gene3D" id="3.90.780.10">
    <property type="entry name" value="5'-Nucleotidase, C-terminal domain"/>
    <property type="match status" value="1"/>
</dbReference>
<evidence type="ECO:0000256" key="10">
    <source>
        <dbReference type="ARBA" id="ARBA00023268"/>
    </source>
</evidence>
<comment type="similarity">
    <text evidence="5 11">Belongs to the 5'-nucleotidase family.</text>
</comment>
<keyword evidence="15" id="KW-1185">Reference proteome</keyword>
<sequence>MSRDWEILPGIPLRRGFLMRFPVWARSLRMTSLCLVGACSLLTACDSSEEPGPGNEPPPRDTTPRTLTLLQTSDLHTNIFPWDYFSGRPDARRGIAKVATLVKQERAKNPDCTLLFDTGDTIQGTPLGTYYALVDNTPKHPMATAMNELGYTAMALGNHEFNFGLDVLNKFKSEVNFPLLGANVRNSADGSEAFTPYVIQTVCDVKVGILGLVTPGVTTWERPENIVGLRFDDPLQTALDYVPRMKEAGADVVVVAIHSGPDRQPTGSASNPESWLVDYADDSKWADRGNLPGENQAVQIAQQVPGVDVLLTGHTHQPIPKMLLRNVDGGEVLLTQPNRWGSHLADVQLQVTWDGERWGVNTHDARLHVVDDTVEEDAAVTQSTQAYHDTTVAYVNQKIGTTTGVFPGGFAGRYVDGPLGDLINIVQEQAALEAGFEVDLSLGAIFTNDVSLPAGDVTLRDAYSIYIYDNTLYVMEINGSILRRAVEMNANYFTTINPDNLPATPAEAKATAPAVADYNWDLYSHIEYGYDLTQPAGSRTTHLRFKGNDVTDDQVFIIAINNYRAGGGGGYSMFREGRVLWTSADGVRDYVARYLQENPGLSPDEVNTCNFTLGPDLYTPYYAATFGPAKCLRVE</sequence>
<protein>
    <submittedName>
        <fullName evidence="14">5'-nucleotidase</fullName>
    </submittedName>
</protein>
<dbReference type="PANTHER" id="PTHR11575">
    <property type="entry name" value="5'-NUCLEOTIDASE-RELATED"/>
    <property type="match status" value="1"/>
</dbReference>
<dbReference type="Proteomes" id="UP000009026">
    <property type="component" value="Chromosome"/>
</dbReference>
<dbReference type="InterPro" id="IPR006146">
    <property type="entry name" value="5'-Nucleotdase_CS"/>
</dbReference>
<keyword evidence="8 11" id="KW-0547">Nucleotide-binding</keyword>
<name>A0A0H4WTU6_9BACT</name>
<comment type="subcellular location">
    <subcellularLocation>
        <location evidence="4">Cell envelope</location>
    </subcellularLocation>
</comment>
<dbReference type="PROSITE" id="PS00786">
    <property type="entry name" value="5_NUCLEOTIDASE_2"/>
    <property type="match status" value="1"/>
</dbReference>
<evidence type="ECO:0000256" key="5">
    <source>
        <dbReference type="ARBA" id="ARBA00006654"/>
    </source>
</evidence>
<evidence type="ECO:0000256" key="1">
    <source>
        <dbReference type="ARBA" id="ARBA00000527"/>
    </source>
</evidence>
<dbReference type="GO" id="GO:0008663">
    <property type="term" value="F:2',3'-cyclic-nucleotide 2'-phosphodiesterase activity"/>
    <property type="evidence" value="ECO:0007669"/>
    <property type="project" value="UniProtKB-EC"/>
</dbReference>
<evidence type="ECO:0000256" key="8">
    <source>
        <dbReference type="ARBA" id="ARBA00022741"/>
    </source>
</evidence>
<dbReference type="GO" id="GO:0046872">
    <property type="term" value="F:metal ion binding"/>
    <property type="evidence" value="ECO:0007669"/>
    <property type="project" value="UniProtKB-KW"/>
</dbReference>
<dbReference type="InterPro" id="IPR029052">
    <property type="entry name" value="Metallo-depent_PP-like"/>
</dbReference>
<dbReference type="SUPFAM" id="SSF56300">
    <property type="entry name" value="Metallo-dependent phosphatases"/>
    <property type="match status" value="1"/>
</dbReference>
<dbReference type="InterPro" id="IPR036907">
    <property type="entry name" value="5'-Nucleotdase_C_sf"/>
</dbReference>
<dbReference type="KEGG" id="mym:A176_001637"/>
<evidence type="ECO:0000256" key="9">
    <source>
        <dbReference type="ARBA" id="ARBA00022801"/>
    </source>
</evidence>